<evidence type="ECO:0000256" key="1">
    <source>
        <dbReference type="SAM" id="MobiDB-lite"/>
    </source>
</evidence>
<dbReference type="VEuPathDB" id="FungiDB:MELLADRAFT_89453"/>
<protein>
    <submittedName>
        <fullName evidence="2">Uncharacterized protein</fullName>
    </submittedName>
</protein>
<dbReference type="GeneID" id="18935197"/>
<dbReference type="HOGENOM" id="CLU_3106900_0_0_1"/>
<proteinExistence type="predicted"/>
<dbReference type="KEGG" id="mlr:MELLADRAFT_89453"/>
<keyword evidence="3" id="KW-1185">Reference proteome</keyword>
<reference evidence="3" key="1">
    <citation type="journal article" date="2011" name="Proc. Natl. Acad. Sci. U.S.A.">
        <title>Obligate biotrophy features unraveled by the genomic analysis of rust fungi.</title>
        <authorList>
            <person name="Duplessis S."/>
            <person name="Cuomo C.A."/>
            <person name="Lin Y.-C."/>
            <person name="Aerts A."/>
            <person name="Tisserant E."/>
            <person name="Veneault-Fourrey C."/>
            <person name="Joly D.L."/>
            <person name="Hacquard S."/>
            <person name="Amselem J."/>
            <person name="Cantarel B.L."/>
            <person name="Chiu R."/>
            <person name="Coutinho P.M."/>
            <person name="Feau N."/>
            <person name="Field M."/>
            <person name="Frey P."/>
            <person name="Gelhaye E."/>
            <person name="Goldberg J."/>
            <person name="Grabherr M.G."/>
            <person name="Kodira C.D."/>
            <person name="Kohler A."/>
            <person name="Kuees U."/>
            <person name="Lindquist E.A."/>
            <person name="Lucas S.M."/>
            <person name="Mago R."/>
            <person name="Mauceli E."/>
            <person name="Morin E."/>
            <person name="Murat C."/>
            <person name="Pangilinan J.L."/>
            <person name="Park R."/>
            <person name="Pearson M."/>
            <person name="Quesneville H."/>
            <person name="Rouhier N."/>
            <person name="Sakthikumar S."/>
            <person name="Salamov A.A."/>
            <person name="Schmutz J."/>
            <person name="Selles B."/>
            <person name="Shapiro H."/>
            <person name="Tanguay P."/>
            <person name="Tuskan G.A."/>
            <person name="Henrissat B."/>
            <person name="Van de Peer Y."/>
            <person name="Rouze P."/>
            <person name="Ellis J.G."/>
            <person name="Dodds P.N."/>
            <person name="Schein J.E."/>
            <person name="Zhong S."/>
            <person name="Hamelin R.C."/>
            <person name="Grigoriev I.V."/>
            <person name="Szabo L.J."/>
            <person name="Martin F."/>
        </authorList>
    </citation>
    <scope>NUCLEOTIDE SEQUENCE [LARGE SCALE GENOMIC DNA]</scope>
    <source>
        <strain evidence="3">98AG31 / pathotype 3-4-7</strain>
    </source>
</reference>
<evidence type="ECO:0000313" key="3">
    <source>
        <dbReference type="Proteomes" id="UP000001072"/>
    </source>
</evidence>
<dbReference type="RefSeq" id="XP_007412374.1">
    <property type="nucleotide sequence ID" value="XM_007412312.1"/>
</dbReference>
<gene>
    <name evidence="2" type="ORF">MELLADRAFT_89453</name>
</gene>
<dbReference type="EMBL" id="GL883119">
    <property type="protein sequence ID" value="EGG04245.1"/>
    <property type="molecule type" value="Genomic_DNA"/>
</dbReference>
<organism evidence="3">
    <name type="scientific">Melampsora larici-populina (strain 98AG31 / pathotype 3-4-7)</name>
    <name type="common">Poplar leaf rust fungus</name>
    <dbReference type="NCBI Taxonomy" id="747676"/>
    <lineage>
        <taxon>Eukaryota</taxon>
        <taxon>Fungi</taxon>
        <taxon>Dikarya</taxon>
        <taxon>Basidiomycota</taxon>
        <taxon>Pucciniomycotina</taxon>
        <taxon>Pucciniomycetes</taxon>
        <taxon>Pucciniales</taxon>
        <taxon>Melampsoraceae</taxon>
        <taxon>Melampsora</taxon>
    </lineage>
</organism>
<dbReference type="InParanoid" id="F4RTE8"/>
<evidence type="ECO:0000313" key="2">
    <source>
        <dbReference type="EMBL" id="EGG04245.1"/>
    </source>
</evidence>
<feature type="compositionally biased region" description="Polar residues" evidence="1">
    <location>
        <begin position="1"/>
        <end position="22"/>
    </location>
</feature>
<name>F4RTE8_MELLP</name>
<feature type="region of interest" description="Disordered" evidence="1">
    <location>
        <begin position="1"/>
        <end position="51"/>
    </location>
</feature>
<accession>F4RTE8</accession>
<sequence>MLNSGTENTPEQTGSATRAPSSTRERCGTGADAELPALIEDQSGLRRGRAT</sequence>
<dbReference type="Proteomes" id="UP000001072">
    <property type="component" value="Unassembled WGS sequence"/>
</dbReference>
<dbReference type="AlphaFoldDB" id="F4RTE8"/>